<feature type="compositionally biased region" description="Polar residues" evidence="1">
    <location>
        <begin position="1"/>
        <end position="12"/>
    </location>
</feature>
<accession>A0A0L7RGK0</accession>
<organism evidence="2 3">
    <name type="scientific">Habropoda laboriosa</name>
    <dbReference type="NCBI Taxonomy" id="597456"/>
    <lineage>
        <taxon>Eukaryota</taxon>
        <taxon>Metazoa</taxon>
        <taxon>Ecdysozoa</taxon>
        <taxon>Arthropoda</taxon>
        <taxon>Hexapoda</taxon>
        <taxon>Insecta</taxon>
        <taxon>Pterygota</taxon>
        <taxon>Neoptera</taxon>
        <taxon>Endopterygota</taxon>
        <taxon>Hymenoptera</taxon>
        <taxon>Apocrita</taxon>
        <taxon>Aculeata</taxon>
        <taxon>Apoidea</taxon>
        <taxon>Anthophila</taxon>
        <taxon>Apidae</taxon>
        <taxon>Habropoda</taxon>
    </lineage>
</organism>
<feature type="region of interest" description="Disordered" evidence="1">
    <location>
        <begin position="1"/>
        <end position="48"/>
    </location>
</feature>
<gene>
    <name evidence="2" type="ORF">WH47_08210</name>
</gene>
<protein>
    <submittedName>
        <fullName evidence="2">Uncharacterized protein</fullName>
    </submittedName>
</protein>
<feature type="region of interest" description="Disordered" evidence="1">
    <location>
        <begin position="154"/>
        <end position="189"/>
    </location>
</feature>
<sequence length="532" mass="59291">MQKKNANLTLIQKRSKIDHHSKPKISFKDTLNKPKKTTPPYHEPNIHPSSSIQQIRLLLQPLAMKPPKAEAAMAAAVARPSVEREPSVETMTDGTTMDDEGHRISATILRKSRFHGTRGSRTFGASKHFVKRVIWGFLAEGLMFGSSSVNGTTLSTCKSYGTKKQSIEKEEEEEEEEDEGGGEGDEGLNRRLVQIDGVLSEAEEGGGRRGSEGGWRAMISMELPAHTTQHGALHLGVGVGVNPGDPAGSALTAIHPHPQDPLALHHHNHGAATPGGMHEDSKKKQTTNRGVILPDIEQPARPGHFNRQQILAYHISYSIPSLPSANGGQSEADKAPLRHRRRYLSPVTAITLAAVAFLRFDKQIKPEKASKLSFYATTSNNSRKKRKSTKTKTFVPLSTPPTQTIHVTPFASRIPAKLERRRKDPSGETKDFLEAVDPRRWEFVGEERVSRRRAEDENEKRREVGENGWTSARTNSNERYAITRWRRTCRVDPLITAAENTLVLLFEKLLRGDFEEDARKEAMSHELASRER</sequence>
<proteinExistence type="predicted"/>
<feature type="region of interest" description="Disordered" evidence="1">
    <location>
        <begin position="452"/>
        <end position="471"/>
    </location>
</feature>
<feature type="region of interest" description="Disordered" evidence="1">
    <location>
        <begin position="266"/>
        <end position="285"/>
    </location>
</feature>
<keyword evidence="3" id="KW-1185">Reference proteome</keyword>
<name>A0A0L7RGK0_9HYME</name>
<dbReference type="AlphaFoldDB" id="A0A0L7RGK0"/>
<feature type="compositionally biased region" description="Polar residues" evidence="1">
    <location>
        <begin position="154"/>
        <end position="164"/>
    </location>
</feature>
<evidence type="ECO:0000313" key="2">
    <source>
        <dbReference type="EMBL" id="KOC69949.1"/>
    </source>
</evidence>
<reference evidence="2 3" key="1">
    <citation type="submission" date="2015-07" db="EMBL/GenBank/DDBJ databases">
        <title>The genome of Habropoda laboriosa.</title>
        <authorList>
            <person name="Pan H."/>
            <person name="Kapheim K."/>
        </authorList>
    </citation>
    <scope>NUCLEOTIDE SEQUENCE [LARGE SCALE GENOMIC DNA]</scope>
    <source>
        <strain evidence="2">0110345459</strain>
    </source>
</reference>
<feature type="region of interest" description="Disordered" evidence="1">
    <location>
        <begin position="78"/>
        <end position="99"/>
    </location>
</feature>
<feature type="compositionally biased region" description="Basic and acidic residues" evidence="1">
    <location>
        <begin position="452"/>
        <end position="465"/>
    </location>
</feature>
<dbReference type="EMBL" id="KQ414596">
    <property type="protein sequence ID" value="KOC69949.1"/>
    <property type="molecule type" value="Genomic_DNA"/>
</dbReference>
<feature type="compositionally biased region" description="Acidic residues" evidence="1">
    <location>
        <begin position="169"/>
        <end position="186"/>
    </location>
</feature>
<feature type="compositionally biased region" description="Basic residues" evidence="1">
    <location>
        <begin position="13"/>
        <end position="25"/>
    </location>
</feature>
<evidence type="ECO:0000313" key="3">
    <source>
        <dbReference type="Proteomes" id="UP000053825"/>
    </source>
</evidence>
<dbReference type="Proteomes" id="UP000053825">
    <property type="component" value="Unassembled WGS sequence"/>
</dbReference>
<feature type="region of interest" description="Disordered" evidence="1">
    <location>
        <begin position="378"/>
        <end position="402"/>
    </location>
</feature>
<evidence type="ECO:0000256" key="1">
    <source>
        <dbReference type="SAM" id="MobiDB-lite"/>
    </source>
</evidence>